<dbReference type="InterPro" id="IPR037523">
    <property type="entry name" value="VOC_core"/>
</dbReference>
<dbReference type="PIRSF" id="PIRSF039020">
    <property type="entry name" value="EhpR"/>
    <property type="match status" value="1"/>
</dbReference>
<evidence type="ECO:0000313" key="4">
    <source>
        <dbReference type="Proteomes" id="UP000494269"/>
    </source>
</evidence>
<dbReference type="InterPro" id="IPR029068">
    <property type="entry name" value="Glyas_Bleomycin-R_OHBP_Dase"/>
</dbReference>
<name>A0A6S7A1P2_9BURK</name>
<dbReference type="InterPro" id="IPR004360">
    <property type="entry name" value="Glyas_Fos-R_dOase_dom"/>
</dbReference>
<gene>
    <name evidence="3" type="ORF">LMG3441_02825</name>
</gene>
<dbReference type="PROSITE" id="PS51819">
    <property type="entry name" value="VOC"/>
    <property type="match status" value="1"/>
</dbReference>
<dbReference type="AlphaFoldDB" id="A0A6S7A1P2"/>
<evidence type="ECO:0000313" key="3">
    <source>
        <dbReference type="EMBL" id="CAB3705872.1"/>
    </source>
</evidence>
<evidence type="ECO:0000256" key="1">
    <source>
        <dbReference type="SAM" id="MobiDB-lite"/>
    </source>
</evidence>
<proteinExistence type="predicted"/>
<evidence type="ECO:0000259" key="2">
    <source>
        <dbReference type="PROSITE" id="PS51819"/>
    </source>
</evidence>
<accession>A0A6S7A1P2</accession>
<reference evidence="3 4" key="1">
    <citation type="submission" date="2020-04" db="EMBL/GenBank/DDBJ databases">
        <authorList>
            <person name="De Canck E."/>
        </authorList>
    </citation>
    <scope>NUCLEOTIDE SEQUENCE [LARGE SCALE GENOMIC DNA]</scope>
    <source>
        <strain evidence="3 4">LMG 3441</strain>
    </source>
</reference>
<dbReference type="Pfam" id="PF00903">
    <property type="entry name" value="Glyoxalase"/>
    <property type="match status" value="1"/>
</dbReference>
<dbReference type="Gene3D" id="3.30.720.110">
    <property type="match status" value="1"/>
</dbReference>
<protein>
    <recommendedName>
        <fullName evidence="2">VOC domain-containing protein</fullName>
    </recommendedName>
</protein>
<dbReference type="Gene3D" id="3.30.720.120">
    <property type="match status" value="1"/>
</dbReference>
<dbReference type="InterPro" id="IPR026275">
    <property type="entry name" value="Glyoxalase/dOase/EhpR"/>
</dbReference>
<organism evidence="3 4">
    <name type="scientific">Achromobacter kerstersii</name>
    <dbReference type="NCBI Taxonomy" id="1353890"/>
    <lineage>
        <taxon>Bacteria</taxon>
        <taxon>Pseudomonadati</taxon>
        <taxon>Pseudomonadota</taxon>
        <taxon>Betaproteobacteria</taxon>
        <taxon>Burkholderiales</taxon>
        <taxon>Alcaligenaceae</taxon>
        <taxon>Achromobacter</taxon>
    </lineage>
</organism>
<dbReference type="Proteomes" id="UP000494269">
    <property type="component" value="Unassembled WGS sequence"/>
</dbReference>
<dbReference type="EMBL" id="CADIJQ010000004">
    <property type="protein sequence ID" value="CAB3705872.1"/>
    <property type="molecule type" value="Genomic_DNA"/>
</dbReference>
<feature type="domain" description="VOC" evidence="2">
    <location>
        <begin position="3"/>
        <end position="120"/>
    </location>
</feature>
<feature type="region of interest" description="Disordered" evidence="1">
    <location>
        <begin position="120"/>
        <end position="139"/>
    </location>
</feature>
<keyword evidence="4" id="KW-1185">Reference proteome</keyword>
<dbReference type="RefSeq" id="WP_054422634.1">
    <property type="nucleotide sequence ID" value="NZ_CADIJQ010000004.1"/>
</dbReference>
<sequence length="139" mass="15015">MSESNYVLFYVEKPQASAAFYSALLQRQPVENSPTFALFVLDSGLKLGLWSRYTVEPAAAGRGGASELAFSVADADSVNQRHLEWSLRGLPILQAPTDMDFGRTFVALDPDGHRLRVFSPAPANAPAEPNERAAAAYAA</sequence>
<dbReference type="SUPFAM" id="SSF54593">
    <property type="entry name" value="Glyoxalase/Bleomycin resistance protein/Dihydroxybiphenyl dioxygenase"/>
    <property type="match status" value="1"/>
</dbReference>